<accession>A0A4R6AM48</accession>
<dbReference type="PANTHER" id="PTHR34406:SF1">
    <property type="entry name" value="PROTEIN YCEI"/>
    <property type="match status" value="1"/>
</dbReference>
<feature type="domain" description="Lipid/polyisoprenoid-binding YceI-like" evidence="2">
    <location>
        <begin position="26"/>
        <end position="190"/>
    </location>
</feature>
<dbReference type="SMART" id="SM00867">
    <property type="entry name" value="YceI"/>
    <property type="match status" value="1"/>
</dbReference>
<evidence type="ECO:0000259" key="2">
    <source>
        <dbReference type="SMART" id="SM00867"/>
    </source>
</evidence>
<dbReference type="PANTHER" id="PTHR34406">
    <property type="entry name" value="PROTEIN YCEI"/>
    <property type="match status" value="1"/>
</dbReference>
<evidence type="ECO:0000256" key="1">
    <source>
        <dbReference type="SAM" id="SignalP"/>
    </source>
</evidence>
<keyword evidence="1" id="KW-0732">Signal</keyword>
<organism evidence="3 4">
    <name type="scientific">Palleronia sediminis</name>
    <dbReference type="NCBI Taxonomy" id="2547833"/>
    <lineage>
        <taxon>Bacteria</taxon>
        <taxon>Pseudomonadati</taxon>
        <taxon>Pseudomonadota</taxon>
        <taxon>Alphaproteobacteria</taxon>
        <taxon>Rhodobacterales</taxon>
        <taxon>Roseobacteraceae</taxon>
        <taxon>Palleronia</taxon>
    </lineage>
</organism>
<dbReference type="InterPro" id="IPR007372">
    <property type="entry name" value="Lipid/polyisoprenoid-bd_YceI"/>
</dbReference>
<dbReference type="SUPFAM" id="SSF101874">
    <property type="entry name" value="YceI-like"/>
    <property type="match status" value="1"/>
</dbReference>
<dbReference type="Pfam" id="PF04264">
    <property type="entry name" value="YceI"/>
    <property type="match status" value="1"/>
</dbReference>
<sequence length="194" mass="20948">MTRFLTAGAIALGITVAAAAQAEPVVYDFDPGHSQIVFTYDHLGFSTNYGMFSGFDGRIMWDEADPAGSSVEVSFPVRSMMTGWAERFEHFMSEEFFGASKDDMVTFTSTGIEVTGDDTARITGDLSMNGVTEQVTLDTVLKKTGQHPMMQKPWLGFEATTTVSREAFGVGAFAPAIGDEVEILISIEAGQAED</sequence>
<dbReference type="EMBL" id="SNAA01000002">
    <property type="protein sequence ID" value="TDL83608.1"/>
    <property type="molecule type" value="Genomic_DNA"/>
</dbReference>
<dbReference type="Proteomes" id="UP000295701">
    <property type="component" value="Unassembled WGS sequence"/>
</dbReference>
<reference evidence="3 4" key="1">
    <citation type="submission" date="2019-03" db="EMBL/GenBank/DDBJ databases">
        <title>Primorskyibacter sp. SS33 isolated from sediments.</title>
        <authorList>
            <person name="Xunke S."/>
        </authorList>
    </citation>
    <scope>NUCLEOTIDE SEQUENCE [LARGE SCALE GENOMIC DNA]</scope>
    <source>
        <strain evidence="3 4">SS33</strain>
    </source>
</reference>
<evidence type="ECO:0000313" key="3">
    <source>
        <dbReference type="EMBL" id="TDL83608.1"/>
    </source>
</evidence>
<feature type="chain" id="PRO_5020984761" evidence="1">
    <location>
        <begin position="23"/>
        <end position="194"/>
    </location>
</feature>
<dbReference type="RefSeq" id="WP_133395561.1">
    <property type="nucleotide sequence ID" value="NZ_SNAA01000002.1"/>
</dbReference>
<gene>
    <name evidence="3" type="ORF">E2L08_02890</name>
</gene>
<comment type="caution">
    <text evidence="3">The sequence shown here is derived from an EMBL/GenBank/DDBJ whole genome shotgun (WGS) entry which is preliminary data.</text>
</comment>
<keyword evidence="4" id="KW-1185">Reference proteome</keyword>
<dbReference type="AlphaFoldDB" id="A0A4R6AM48"/>
<dbReference type="OrthoDB" id="9811006at2"/>
<dbReference type="InterPro" id="IPR036761">
    <property type="entry name" value="TTHA0802/YceI-like_sf"/>
</dbReference>
<evidence type="ECO:0000313" key="4">
    <source>
        <dbReference type="Proteomes" id="UP000295701"/>
    </source>
</evidence>
<dbReference type="Gene3D" id="2.40.128.110">
    <property type="entry name" value="Lipid/polyisoprenoid-binding, YceI-like"/>
    <property type="match status" value="1"/>
</dbReference>
<feature type="signal peptide" evidence="1">
    <location>
        <begin position="1"/>
        <end position="22"/>
    </location>
</feature>
<name>A0A4R6AM48_9RHOB</name>
<protein>
    <submittedName>
        <fullName evidence="3">Polyisoprenoid-binding protein</fullName>
    </submittedName>
</protein>
<proteinExistence type="predicted"/>